<dbReference type="InterPro" id="IPR040503">
    <property type="entry name" value="TRHO_N"/>
</dbReference>
<organism evidence="2 3">
    <name type="scientific">Paraglomus brasilianum</name>
    <dbReference type="NCBI Taxonomy" id="144538"/>
    <lineage>
        <taxon>Eukaryota</taxon>
        <taxon>Fungi</taxon>
        <taxon>Fungi incertae sedis</taxon>
        <taxon>Mucoromycota</taxon>
        <taxon>Glomeromycotina</taxon>
        <taxon>Glomeromycetes</taxon>
        <taxon>Paraglomerales</taxon>
        <taxon>Paraglomeraceae</taxon>
        <taxon>Paraglomus</taxon>
    </lineage>
</organism>
<evidence type="ECO:0000259" key="1">
    <source>
        <dbReference type="PROSITE" id="PS50206"/>
    </source>
</evidence>
<dbReference type="PANTHER" id="PTHR43846:SF1">
    <property type="entry name" value="TRNA URIDINE(34) HYDROXYLASE"/>
    <property type="match status" value="1"/>
</dbReference>
<dbReference type="Proteomes" id="UP000789739">
    <property type="component" value="Unassembled WGS sequence"/>
</dbReference>
<dbReference type="CDD" id="cd01493">
    <property type="entry name" value="APPBP1_RUB"/>
    <property type="match status" value="1"/>
</dbReference>
<dbReference type="GO" id="GO:0008641">
    <property type="term" value="F:ubiquitin-like modifier activating enzyme activity"/>
    <property type="evidence" value="ECO:0007669"/>
    <property type="project" value="InterPro"/>
</dbReference>
<dbReference type="SUPFAM" id="SSF52821">
    <property type="entry name" value="Rhodanese/Cell cycle control phosphatase"/>
    <property type="match status" value="1"/>
</dbReference>
<keyword evidence="3" id="KW-1185">Reference proteome</keyword>
<evidence type="ECO:0000313" key="3">
    <source>
        <dbReference type="Proteomes" id="UP000789739"/>
    </source>
</evidence>
<sequence length="727" mass="81818">MEWRTLSFYRFKSIPEKDLSQLREKMLSDFGNMNIVGRIYIATEGVNAQMSCPKENIGWLREYCDNILDLGNVDFNFATEHAKAFGALHVRIRKQIVADGLESGSYDITKQPNHLTPEEWHQALSSKPQLVIDMRNHYESEIGYFEGAICPDVDTFRESVKVMEEVCEGKQDQEVYMYCTGGIRCSKAGAMLLSAGFKSVNVLKGGITAYGRLWAATGQAALESSNVCLVNGNATGIGFFTVVDGRLVTGADIGNNFFLTLEALGQPRAAKVTEYLQELNEDVKGSFLVEDPINLIETSPDYFLQFSLVIATELPEKPLLRLAEILWDSAVPLVVVRSTGFIGYFRILKPEHTIVETHPENIVDLRLDKPIPGLEAYAQTFDFEGMDNMDHGHIPYVVILIKYLNQWKKEHNGELPKGTQERNLFKEAILSGKRNSDEENFDEAIASIWKACTPTQVPSKVQVILNDLLCDNITVESSNFWIIARAVREFVANEGLGLLPLSGRLPDMKAYTQSYVDLQNIYRQKARQDVAAVQARVDKILSSLGRSSDSISHEEIESFCKNAAFIEVIRYRSLQEEYINDPKKEDISRWIRDSEDSIAYYVLFRAIDRFYETFQRYPDGATLPDAGDDAGDGNDDEQSVFVYEFNPLRKIVTSLLEEWGIDDSGLDIDDYVHEVCRSGGSELPNMAALLGGLVSQEIIKLITHQYIPLNNSCIFDGIKASSRTYVL</sequence>
<dbReference type="OrthoDB" id="1708823at2759"/>
<dbReference type="Gene3D" id="3.40.250.10">
    <property type="entry name" value="Rhodanese-like domain"/>
    <property type="match status" value="1"/>
</dbReference>
<dbReference type="Pfam" id="PF17773">
    <property type="entry name" value="UPF0176_N"/>
    <property type="match status" value="1"/>
</dbReference>
<dbReference type="EMBL" id="CAJVPI010000822">
    <property type="protein sequence ID" value="CAG8574843.1"/>
    <property type="molecule type" value="Genomic_DNA"/>
</dbReference>
<dbReference type="InterPro" id="IPR036873">
    <property type="entry name" value="Rhodanese-like_dom_sf"/>
</dbReference>
<evidence type="ECO:0000313" key="2">
    <source>
        <dbReference type="EMBL" id="CAG8574843.1"/>
    </source>
</evidence>
<dbReference type="InterPro" id="IPR001763">
    <property type="entry name" value="Rhodanese-like_dom"/>
</dbReference>
<dbReference type="InterPro" id="IPR035985">
    <property type="entry name" value="Ubiquitin-activating_enz"/>
</dbReference>
<dbReference type="AlphaFoldDB" id="A0A9N9G1D0"/>
<name>A0A9N9G1D0_9GLOM</name>
<comment type="caution">
    <text evidence="2">The sequence shown here is derived from an EMBL/GenBank/DDBJ whole genome shotgun (WGS) entry which is preliminary data.</text>
</comment>
<proteinExistence type="predicted"/>
<dbReference type="Gene3D" id="3.30.70.100">
    <property type="match status" value="1"/>
</dbReference>
<dbReference type="Pfam" id="PF00581">
    <property type="entry name" value="Rhodanese"/>
    <property type="match status" value="1"/>
</dbReference>
<reference evidence="2" key="1">
    <citation type="submission" date="2021-06" db="EMBL/GenBank/DDBJ databases">
        <authorList>
            <person name="Kallberg Y."/>
            <person name="Tangrot J."/>
            <person name="Rosling A."/>
        </authorList>
    </citation>
    <scope>NUCLEOTIDE SEQUENCE</scope>
    <source>
        <strain evidence="2">BR232B</strain>
    </source>
</reference>
<dbReference type="Gene3D" id="3.40.50.720">
    <property type="entry name" value="NAD(P)-binding Rossmann-like Domain"/>
    <property type="match status" value="2"/>
</dbReference>
<dbReference type="PANTHER" id="PTHR43846">
    <property type="entry name" value="UPF0176 PROTEIN YCEA"/>
    <property type="match status" value="1"/>
</dbReference>
<dbReference type="SMART" id="SM00450">
    <property type="entry name" value="RHOD"/>
    <property type="match status" value="1"/>
</dbReference>
<protein>
    <submittedName>
        <fullName evidence="2">1987_t:CDS:1</fullName>
    </submittedName>
</protein>
<feature type="domain" description="Rhodanese" evidence="1">
    <location>
        <begin position="125"/>
        <end position="219"/>
    </location>
</feature>
<gene>
    <name evidence="2" type="ORF">PBRASI_LOCUS6300</name>
</gene>
<dbReference type="PROSITE" id="PS50206">
    <property type="entry name" value="RHODANESE_3"/>
    <property type="match status" value="1"/>
</dbReference>
<accession>A0A9N9G1D0</accession>
<dbReference type="SUPFAM" id="SSF69572">
    <property type="entry name" value="Activating enzymes of the ubiquitin-like proteins"/>
    <property type="match status" value="1"/>
</dbReference>